<feature type="compositionally biased region" description="Basic and acidic residues" evidence="1">
    <location>
        <begin position="287"/>
        <end position="316"/>
    </location>
</feature>
<reference evidence="5" key="1">
    <citation type="submission" date="2025-08" db="UniProtKB">
        <authorList>
            <consortium name="RefSeq"/>
        </authorList>
    </citation>
    <scope>IDENTIFICATION</scope>
</reference>
<dbReference type="Proteomes" id="UP000694891">
    <property type="component" value="Unplaced"/>
</dbReference>
<dbReference type="AlphaFoldDB" id="A0A9Y4KCG8"/>
<feature type="region of interest" description="Disordered" evidence="1">
    <location>
        <begin position="188"/>
        <end position="316"/>
    </location>
</feature>
<gene>
    <name evidence="5" type="primary">LOC103364149</name>
</gene>
<keyword evidence="3" id="KW-0732">Signal</keyword>
<feature type="transmembrane region" description="Helical" evidence="2">
    <location>
        <begin position="381"/>
        <end position="401"/>
    </location>
</feature>
<feature type="transmembrane region" description="Helical" evidence="2">
    <location>
        <begin position="127"/>
        <end position="153"/>
    </location>
</feature>
<evidence type="ECO:0000313" key="5">
    <source>
        <dbReference type="RefSeq" id="XP_008289397.1"/>
    </source>
</evidence>
<evidence type="ECO:0000256" key="1">
    <source>
        <dbReference type="SAM" id="MobiDB-lite"/>
    </source>
</evidence>
<keyword evidence="2" id="KW-1133">Transmembrane helix</keyword>
<dbReference type="GeneID" id="103364149"/>
<evidence type="ECO:0000256" key="2">
    <source>
        <dbReference type="SAM" id="Phobius"/>
    </source>
</evidence>
<accession>A0A9Y4KCG8</accession>
<feature type="compositionally biased region" description="Acidic residues" evidence="1">
    <location>
        <begin position="201"/>
        <end position="213"/>
    </location>
</feature>
<keyword evidence="2" id="KW-0812">Transmembrane</keyword>
<feature type="compositionally biased region" description="Basic and acidic residues" evidence="1">
    <location>
        <begin position="189"/>
        <end position="200"/>
    </location>
</feature>
<keyword evidence="4" id="KW-1185">Reference proteome</keyword>
<name>A0A9Y4KCG8_9TELE</name>
<dbReference type="RefSeq" id="XP_008289397.1">
    <property type="nucleotide sequence ID" value="XM_008291175.1"/>
</dbReference>
<proteinExistence type="predicted"/>
<feature type="signal peptide" evidence="3">
    <location>
        <begin position="1"/>
        <end position="18"/>
    </location>
</feature>
<sequence>MSLKTFVTAFIITPLCAGQLLECPERNVSCDDIKTSGGFLFKHGGPKDSEVYIFANETLTAFGVLSSRTFNYTSEVTRFDNNSVITTRCQDLTVKCIILNGQKVTETCKVFKTTETKNPPPIDSSKLLALIFKILGVILVFVVCFGILCWCYMSWKKELRTQHGAAAASGFSQYLLTCYRLRKGTFHQQSKESEETRHEETEEDTAVDEDTQENGDIGTVNPRDGDPHGSGENETEQENALHSVHVHSIDSKVDGKTPQSLSLDHNFRNETIQPTKNGDISSPNVNRESHQRAMNKNTRDDPGGENSNKKKDNIRKMDSGWAVGDHDAEDHEIEVRPLLSNQRAAIQGFDMTGEAKALVNKHGFDQDQVSRCSVAPVSRRISICFLFFIFQLNAPIVLFLLD</sequence>
<feature type="chain" id="PRO_5041312921" evidence="3">
    <location>
        <begin position="19"/>
        <end position="402"/>
    </location>
</feature>
<evidence type="ECO:0000256" key="3">
    <source>
        <dbReference type="SAM" id="SignalP"/>
    </source>
</evidence>
<evidence type="ECO:0000313" key="4">
    <source>
        <dbReference type="Proteomes" id="UP000694891"/>
    </source>
</evidence>
<keyword evidence="2" id="KW-0472">Membrane</keyword>
<protein>
    <submittedName>
        <fullName evidence="5">Uncharacterized protein LOC103364149</fullName>
    </submittedName>
</protein>
<feature type="compositionally biased region" description="Polar residues" evidence="1">
    <location>
        <begin position="257"/>
        <end position="286"/>
    </location>
</feature>
<organism evidence="4 5">
    <name type="scientific">Stegastes partitus</name>
    <name type="common">bicolor damselfish</name>
    <dbReference type="NCBI Taxonomy" id="144197"/>
    <lineage>
        <taxon>Eukaryota</taxon>
        <taxon>Metazoa</taxon>
        <taxon>Chordata</taxon>
        <taxon>Craniata</taxon>
        <taxon>Vertebrata</taxon>
        <taxon>Euteleostomi</taxon>
        <taxon>Actinopterygii</taxon>
        <taxon>Neopterygii</taxon>
        <taxon>Teleostei</taxon>
        <taxon>Neoteleostei</taxon>
        <taxon>Acanthomorphata</taxon>
        <taxon>Ovalentaria</taxon>
        <taxon>Pomacentridae</taxon>
        <taxon>Stegastes</taxon>
    </lineage>
</organism>